<dbReference type="PANTHER" id="PTHR11601:SF34">
    <property type="entry name" value="CYSTEINE DESULFURASE"/>
    <property type="match status" value="1"/>
</dbReference>
<keyword evidence="7" id="KW-0408">Iron</keyword>
<evidence type="ECO:0000256" key="6">
    <source>
        <dbReference type="ARBA" id="ARBA00022898"/>
    </source>
</evidence>
<dbReference type="Gene3D" id="1.10.260.50">
    <property type="match status" value="1"/>
</dbReference>
<dbReference type="Pfam" id="PF00266">
    <property type="entry name" value="Aminotran_5"/>
    <property type="match status" value="1"/>
</dbReference>
<evidence type="ECO:0000259" key="12">
    <source>
        <dbReference type="Pfam" id="PF00266"/>
    </source>
</evidence>
<evidence type="ECO:0000256" key="3">
    <source>
        <dbReference type="ARBA" id="ARBA00012239"/>
    </source>
</evidence>
<comment type="catalytic activity">
    <reaction evidence="9">
        <text>(sulfur carrier)-H + L-cysteine = (sulfur carrier)-SH + L-alanine</text>
        <dbReference type="Rhea" id="RHEA:43892"/>
        <dbReference type="Rhea" id="RHEA-COMP:14737"/>
        <dbReference type="Rhea" id="RHEA-COMP:14739"/>
        <dbReference type="ChEBI" id="CHEBI:29917"/>
        <dbReference type="ChEBI" id="CHEBI:35235"/>
        <dbReference type="ChEBI" id="CHEBI:57972"/>
        <dbReference type="ChEBI" id="CHEBI:64428"/>
        <dbReference type="EC" id="2.8.1.7"/>
    </reaction>
</comment>
<dbReference type="InterPro" id="IPR015424">
    <property type="entry name" value="PyrdxlP-dep_Trfase"/>
</dbReference>
<dbReference type="Gene3D" id="3.90.1150.10">
    <property type="entry name" value="Aspartate Aminotransferase, domain 1"/>
    <property type="match status" value="1"/>
</dbReference>
<accession>A0A1H3ARP5</accession>
<comment type="caution">
    <text evidence="13">The sequence shown here is derived from an EMBL/GenBank/DDBJ whole genome shotgun (WGS) entry which is preliminary data.</text>
</comment>
<keyword evidence="6" id="KW-0663">Pyridoxal phosphate</keyword>
<keyword evidence="5" id="KW-0479">Metal-binding</keyword>
<dbReference type="GO" id="GO:0051536">
    <property type="term" value="F:iron-sulfur cluster binding"/>
    <property type="evidence" value="ECO:0007669"/>
    <property type="project" value="UniProtKB-KW"/>
</dbReference>
<evidence type="ECO:0000256" key="8">
    <source>
        <dbReference type="ARBA" id="ARBA00023014"/>
    </source>
</evidence>
<evidence type="ECO:0000256" key="9">
    <source>
        <dbReference type="ARBA" id="ARBA00050776"/>
    </source>
</evidence>
<reference evidence="13 14" key="1">
    <citation type="submission" date="2016-10" db="EMBL/GenBank/DDBJ databases">
        <authorList>
            <person name="Varghese N."/>
            <person name="Submissions S."/>
        </authorList>
    </citation>
    <scope>NUCLEOTIDE SEQUENCE [LARGE SCALE GENOMIC DNA]</scope>
    <source>
        <strain evidence="13 14">WCC6</strain>
    </source>
</reference>
<dbReference type="SUPFAM" id="SSF53383">
    <property type="entry name" value="PLP-dependent transferases"/>
    <property type="match status" value="1"/>
</dbReference>
<dbReference type="EC" id="2.8.1.7" evidence="3"/>
<keyword evidence="4" id="KW-0808">Transferase</keyword>
<evidence type="ECO:0000313" key="13">
    <source>
        <dbReference type="EMBL" id="SDX32346.1"/>
    </source>
</evidence>
<evidence type="ECO:0000256" key="7">
    <source>
        <dbReference type="ARBA" id="ARBA00023004"/>
    </source>
</evidence>
<evidence type="ECO:0000256" key="1">
    <source>
        <dbReference type="ARBA" id="ARBA00001933"/>
    </source>
</evidence>
<comment type="similarity">
    <text evidence="2">Belongs to the class-V pyridoxal-phosphate-dependent aminotransferase family. NifS/IscS subfamily.</text>
</comment>
<evidence type="ECO:0000256" key="4">
    <source>
        <dbReference type="ARBA" id="ARBA00022679"/>
    </source>
</evidence>
<evidence type="ECO:0000256" key="5">
    <source>
        <dbReference type="ARBA" id="ARBA00022723"/>
    </source>
</evidence>
<dbReference type="AlphaFoldDB" id="A0A1H3ARP5"/>
<evidence type="ECO:0000256" key="2">
    <source>
        <dbReference type="ARBA" id="ARBA00006490"/>
    </source>
</evidence>
<comment type="cofactor">
    <cofactor evidence="1 10">
        <name>pyridoxal 5'-phosphate</name>
        <dbReference type="ChEBI" id="CHEBI:597326"/>
    </cofactor>
</comment>
<dbReference type="InterPro" id="IPR016454">
    <property type="entry name" value="Cysteine_dSase"/>
</dbReference>
<name>A0A1H3ARP5_ACIFE</name>
<dbReference type="GO" id="GO:0046872">
    <property type="term" value="F:metal ion binding"/>
    <property type="evidence" value="ECO:0007669"/>
    <property type="project" value="UniProtKB-KW"/>
</dbReference>
<sequence length="383" mass="40646">MFVYADNAATTRVLPKVLEAMLPYFTEQYGNPSSTYPLGQEASRALIGSRETIAGLLGCRPGEITFTSGGSEADNQILRTAAAWGRKHGRTHLISSTIEHHAILHTLEALQAEGFTVTLLPVNREGQVEPAALEQALTPETALVSIMAANNETGAIQPIARLAALAHARGALFHTDAVQVLGHIPLTLKDTDIDFLSGSAHKFHGPKGVGILFARRGIELESLIFGGEQERGKRAGTENVPGIVGMAAALEEAIRNLEANASRMAAARDALEQQLLTLPGTRVHSGQVPRLPGHLNMAFDGVPAEALLPVLGMAGICVSAGSACASGSPEPSHVLLALGCTPEEARCSLRFSLGDDITLEQVHFIVETVTREVARLRKLHQQA</sequence>
<dbReference type="Proteomes" id="UP000182379">
    <property type="component" value="Unassembled WGS sequence"/>
</dbReference>
<organism evidence="13 14">
    <name type="scientific">Acidaminococcus fermentans</name>
    <dbReference type="NCBI Taxonomy" id="905"/>
    <lineage>
        <taxon>Bacteria</taxon>
        <taxon>Bacillati</taxon>
        <taxon>Bacillota</taxon>
        <taxon>Negativicutes</taxon>
        <taxon>Acidaminococcales</taxon>
        <taxon>Acidaminococcaceae</taxon>
        <taxon>Acidaminococcus</taxon>
    </lineage>
</organism>
<feature type="domain" description="Aminotransferase class V" evidence="12">
    <location>
        <begin position="3"/>
        <end position="362"/>
    </location>
</feature>
<feature type="coiled-coil region" evidence="11">
    <location>
        <begin position="247"/>
        <end position="274"/>
    </location>
</feature>
<dbReference type="RefSeq" id="WP_074708344.1">
    <property type="nucleotide sequence ID" value="NZ_FNOP01000022.1"/>
</dbReference>
<proteinExistence type="inferred from homology"/>
<dbReference type="PROSITE" id="PS00595">
    <property type="entry name" value="AA_TRANSFER_CLASS_5"/>
    <property type="match status" value="1"/>
</dbReference>
<dbReference type="PANTHER" id="PTHR11601">
    <property type="entry name" value="CYSTEINE DESULFURYLASE FAMILY MEMBER"/>
    <property type="match status" value="1"/>
</dbReference>
<dbReference type="FunFam" id="3.40.640.10:FF:000084">
    <property type="entry name" value="IscS-like cysteine desulfurase"/>
    <property type="match status" value="1"/>
</dbReference>
<gene>
    <name evidence="13" type="ORF">SAMN05216495_12216</name>
</gene>
<evidence type="ECO:0000313" key="14">
    <source>
        <dbReference type="Proteomes" id="UP000182379"/>
    </source>
</evidence>
<protein>
    <recommendedName>
        <fullName evidence="3">cysteine desulfurase</fullName>
        <ecNumber evidence="3">2.8.1.7</ecNumber>
    </recommendedName>
</protein>
<dbReference type="GO" id="GO:0031071">
    <property type="term" value="F:cysteine desulfurase activity"/>
    <property type="evidence" value="ECO:0007669"/>
    <property type="project" value="UniProtKB-EC"/>
</dbReference>
<dbReference type="InterPro" id="IPR015421">
    <property type="entry name" value="PyrdxlP-dep_Trfase_major"/>
</dbReference>
<dbReference type="EMBL" id="FNOP01000022">
    <property type="protein sequence ID" value="SDX32346.1"/>
    <property type="molecule type" value="Genomic_DNA"/>
</dbReference>
<dbReference type="InterPro" id="IPR015422">
    <property type="entry name" value="PyrdxlP-dep_Trfase_small"/>
</dbReference>
<dbReference type="InterPro" id="IPR020578">
    <property type="entry name" value="Aminotrans_V_PyrdxlP_BS"/>
</dbReference>
<evidence type="ECO:0000256" key="11">
    <source>
        <dbReference type="SAM" id="Coils"/>
    </source>
</evidence>
<dbReference type="InterPro" id="IPR000192">
    <property type="entry name" value="Aminotrans_V_dom"/>
</dbReference>
<keyword evidence="11" id="KW-0175">Coiled coil</keyword>
<dbReference type="PIRSF" id="PIRSF005572">
    <property type="entry name" value="NifS"/>
    <property type="match status" value="1"/>
</dbReference>
<keyword evidence="8" id="KW-0411">Iron-sulfur</keyword>
<dbReference type="Gene3D" id="3.40.640.10">
    <property type="entry name" value="Type I PLP-dependent aspartate aminotransferase-like (Major domain)"/>
    <property type="match status" value="1"/>
</dbReference>
<evidence type="ECO:0000256" key="10">
    <source>
        <dbReference type="RuleBase" id="RU004504"/>
    </source>
</evidence>